<sequence length="34" mass="3906">MTYKVDYYKIFPGIPTGNFTGFSNVSSICEKELR</sequence>
<dbReference type="Proteomes" id="UP001054252">
    <property type="component" value="Unassembled WGS sequence"/>
</dbReference>
<name>A0AAV5MR00_9ROSI</name>
<comment type="caution">
    <text evidence="1">The sequence shown here is derived from an EMBL/GenBank/DDBJ whole genome shotgun (WGS) entry which is preliminary data.</text>
</comment>
<keyword evidence="2" id="KW-1185">Reference proteome</keyword>
<organism evidence="1 2">
    <name type="scientific">Rubroshorea leprosula</name>
    <dbReference type="NCBI Taxonomy" id="152421"/>
    <lineage>
        <taxon>Eukaryota</taxon>
        <taxon>Viridiplantae</taxon>
        <taxon>Streptophyta</taxon>
        <taxon>Embryophyta</taxon>
        <taxon>Tracheophyta</taxon>
        <taxon>Spermatophyta</taxon>
        <taxon>Magnoliopsida</taxon>
        <taxon>eudicotyledons</taxon>
        <taxon>Gunneridae</taxon>
        <taxon>Pentapetalae</taxon>
        <taxon>rosids</taxon>
        <taxon>malvids</taxon>
        <taxon>Malvales</taxon>
        <taxon>Dipterocarpaceae</taxon>
        <taxon>Rubroshorea</taxon>
    </lineage>
</organism>
<dbReference type="EMBL" id="BPVZ01000589">
    <property type="protein sequence ID" value="GKV52039.1"/>
    <property type="molecule type" value="Genomic_DNA"/>
</dbReference>
<evidence type="ECO:0000313" key="1">
    <source>
        <dbReference type="EMBL" id="GKV52039.1"/>
    </source>
</evidence>
<protein>
    <submittedName>
        <fullName evidence="1">Uncharacterized protein</fullName>
    </submittedName>
</protein>
<evidence type="ECO:0000313" key="2">
    <source>
        <dbReference type="Proteomes" id="UP001054252"/>
    </source>
</evidence>
<reference evidence="1 2" key="1">
    <citation type="journal article" date="2021" name="Commun. Biol.">
        <title>The genome of Shorea leprosula (Dipterocarpaceae) highlights the ecological relevance of drought in aseasonal tropical rainforests.</title>
        <authorList>
            <person name="Ng K.K.S."/>
            <person name="Kobayashi M.J."/>
            <person name="Fawcett J.A."/>
            <person name="Hatakeyama M."/>
            <person name="Paape T."/>
            <person name="Ng C.H."/>
            <person name="Ang C.C."/>
            <person name="Tnah L.H."/>
            <person name="Lee C.T."/>
            <person name="Nishiyama T."/>
            <person name="Sese J."/>
            <person name="O'Brien M.J."/>
            <person name="Copetti D."/>
            <person name="Mohd Noor M.I."/>
            <person name="Ong R.C."/>
            <person name="Putra M."/>
            <person name="Sireger I.Z."/>
            <person name="Indrioko S."/>
            <person name="Kosugi Y."/>
            <person name="Izuno A."/>
            <person name="Isagi Y."/>
            <person name="Lee S.L."/>
            <person name="Shimizu K.K."/>
        </authorList>
    </citation>
    <scope>NUCLEOTIDE SEQUENCE [LARGE SCALE GENOMIC DNA]</scope>
    <source>
        <strain evidence="1">214</strain>
    </source>
</reference>
<gene>
    <name evidence="1" type="ORF">SLEP1_g58646</name>
</gene>
<proteinExistence type="predicted"/>
<dbReference type="AlphaFoldDB" id="A0AAV5MR00"/>
<accession>A0AAV5MR00</accession>